<dbReference type="EMBL" id="PXWF02000241">
    <property type="protein sequence ID" value="PWF46736.1"/>
    <property type="molecule type" value="Genomic_DNA"/>
</dbReference>
<keyword evidence="2" id="KW-1133">Transmembrane helix</keyword>
<protein>
    <submittedName>
        <fullName evidence="3">Uncharacterized protein</fullName>
    </submittedName>
</protein>
<feature type="region of interest" description="Disordered" evidence="1">
    <location>
        <begin position="286"/>
        <end position="325"/>
    </location>
</feature>
<keyword evidence="2" id="KW-0812">Transmembrane</keyword>
<evidence type="ECO:0000256" key="2">
    <source>
        <dbReference type="SAM" id="Phobius"/>
    </source>
</evidence>
<gene>
    <name evidence="3" type="ORF">C7C56_015595</name>
</gene>
<dbReference type="Proteomes" id="UP000241421">
    <property type="component" value="Unassembled WGS sequence"/>
</dbReference>
<evidence type="ECO:0000313" key="4">
    <source>
        <dbReference type="Proteomes" id="UP000241421"/>
    </source>
</evidence>
<organism evidence="3 4">
    <name type="scientific">Massilia glaciei</name>
    <dbReference type="NCBI Taxonomy" id="1524097"/>
    <lineage>
        <taxon>Bacteria</taxon>
        <taxon>Pseudomonadati</taxon>
        <taxon>Pseudomonadota</taxon>
        <taxon>Betaproteobacteria</taxon>
        <taxon>Burkholderiales</taxon>
        <taxon>Oxalobacteraceae</taxon>
        <taxon>Telluria group</taxon>
        <taxon>Massilia</taxon>
    </lineage>
</organism>
<reference evidence="3 4" key="1">
    <citation type="submission" date="2018-04" db="EMBL/GenBank/DDBJ databases">
        <title>Massilia violaceinigra sp. nov., a novel purple-pigmented bacterium isolated from Tianshan glacier, Xinjiang, China.</title>
        <authorList>
            <person name="Wang H."/>
        </authorList>
    </citation>
    <scope>NUCLEOTIDE SEQUENCE [LARGE SCALE GENOMIC DNA]</scope>
    <source>
        <strain evidence="3 4">B448-2</strain>
    </source>
</reference>
<accession>A0A2U2HIU3</accession>
<name>A0A2U2HIU3_9BURK</name>
<keyword evidence="2" id="KW-0472">Membrane</keyword>
<dbReference type="AlphaFoldDB" id="A0A2U2HIU3"/>
<feature type="transmembrane region" description="Helical" evidence="2">
    <location>
        <begin position="330"/>
        <end position="349"/>
    </location>
</feature>
<feature type="compositionally biased region" description="Pro residues" evidence="1">
    <location>
        <begin position="303"/>
        <end position="312"/>
    </location>
</feature>
<comment type="caution">
    <text evidence="3">The sequence shown here is derived from an EMBL/GenBank/DDBJ whole genome shotgun (WGS) entry which is preliminary data.</text>
</comment>
<keyword evidence="4" id="KW-1185">Reference proteome</keyword>
<evidence type="ECO:0000256" key="1">
    <source>
        <dbReference type="SAM" id="MobiDB-lite"/>
    </source>
</evidence>
<evidence type="ECO:0000313" key="3">
    <source>
        <dbReference type="EMBL" id="PWF46736.1"/>
    </source>
</evidence>
<sequence>MLALPRAQDSWTYIMEHAETFIWDEHGLEVEEWNAMAGKGAGFEDVTATFNNPDEEDATFLTYKGKTVRVPLVHDREDNFISIHTLSQLVREDSELRYCIDSTHSSDVAFLALSPAQWRALESEFGREAVDFRFLAIGPDLEAFFKAAHADENLRTYADDGDAPTRNAVLEQGMKEQIQLLAHANYSCAEVHSKLIEDKFLHLLICVDSDKHRDALRGSNKFKRQVDLMRANWPSQIALRSISFQSKQAIARDEARFWSSLWWVEGACPQLRWDGAPADYDSRAKEVAAPNEAGPSKRANPGPRQPPAPVPSPQANDAKKPDGASSPKHWLPLAFIAILLAAYFFGMTLQ</sequence>
<proteinExistence type="predicted"/>